<proteinExistence type="inferred from homology"/>
<evidence type="ECO:0000256" key="2">
    <source>
        <dbReference type="ARBA" id="ARBA00022692"/>
    </source>
</evidence>
<dbReference type="InterPro" id="IPR010379">
    <property type="entry name" value="EzrA"/>
</dbReference>
<feature type="topological domain" description="Cytoplasmic" evidence="8">
    <location>
        <begin position="22"/>
        <end position="564"/>
    </location>
</feature>
<accession>A0A0A2TWH5</accession>
<evidence type="ECO:0000256" key="7">
    <source>
        <dbReference type="ARBA" id="ARBA00023306"/>
    </source>
</evidence>
<dbReference type="AlphaFoldDB" id="A0A0A2TWH5"/>
<keyword evidence="5 8" id="KW-0472">Membrane</keyword>
<dbReference type="GO" id="GO:0005886">
    <property type="term" value="C:plasma membrane"/>
    <property type="evidence" value="ECO:0007669"/>
    <property type="project" value="UniProtKB-SubCell"/>
</dbReference>
<keyword evidence="4 8" id="KW-0175">Coiled coil</keyword>
<dbReference type="Pfam" id="PF06160">
    <property type="entry name" value="EzrA"/>
    <property type="match status" value="1"/>
</dbReference>
<protein>
    <recommendedName>
        <fullName evidence="8">Septation ring formation regulator EzrA</fullName>
    </recommendedName>
</protein>
<dbReference type="HAMAP" id="MF_00728">
    <property type="entry name" value="EzrA"/>
    <property type="match status" value="1"/>
</dbReference>
<evidence type="ECO:0000256" key="8">
    <source>
        <dbReference type="HAMAP-Rule" id="MF_00728"/>
    </source>
</evidence>
<evidence type="ECO:0000256" key="5">
    <source>
        <dbReference type="ARBA" id="ARBA00023136"/>
    </source>
</evidence>
<dbReference type="GO" id="GO:0016301">
    <property type="term" value="F:kinase activity"/>
    <property type="evidence" value="ECO:0007669"/>
    <property type="project" value="UniProtKB-KW"/>
</dbReference>
<dbReference type="OrthoDB" id="1654473at2"/>
<evidence type="ECO:0000313" key="11">
    <source>
        <dbReference type="Proteomes" id="UP000030147"/>
    </source>
</evidence>
<keyword evidence="1 8" id="KW-0132">Cell division</keyword>
<keyword evidence="8" id="KW-1003">Cell membrane</keyword>
<keyword evidence="2 8" id="KW-0812">Transmembrane</keyword>
<sequence length="564" mass="66636">MEYVIIVVLVLIVAFIYGLILRKKIYDEVDRLENWKLNITNRNVTEELSKVKNLNLSGETQERFEKWRSEWDDILSKHLPDLEEGLFDAEEHADRYRFKKAKAVLNNIEQSLQSIEASIEGMFEELDTLLNSEENSRKHVEEIEPRLKELKKKLLQQRHLFEKAETYFEKEIEETQEKLTKYYELIEEGNYFEANEMVQNLQEELTTIEQRIESFPALYKSCKKELPDQIDELISGVRDMREDGYRIDHYEYEAEALEYQERLNDYLNQLEKAEMEEAQHGIQEIEERIKEMYAQLEKEALARNYVEKYHPQLVEQLNVIKDEVAETKNEVNILQNSYHVEERDLELHLSLEKWINNLTKQLDDIKLNLEDEETSHVTIRAQLETLTTQLDELVDQHEQFKERLHTLRKGERDAKQQLSQMKQELLAVYRKLQKSNIPGVPNYIEDVLEKSRSSLLNVQRQVEAQQLDMTKVQSAMEDAVKDTENAKQQTEDLLETAYMAESVIQYGNRYRSKYPLLAAKLSEAEQAFRSYQYDVALEEASHALEEVEPGAIKRIQDMVQTPVG</sequence>
<comment type="similarity">
    <text evidence="8">Belongs to the EzrA family.</text>
</comment>
<comment type="subcellular location">
    <subcellularLocation>
        <location evidence="8">Cell membrane</location>
        <topology evidence="8">Single-pass membrane protein</topology>
    </subcellularLocation>
    <text evidence="8">Colocalized with FtsZ to the nascent septal site.</text>
</comment>
<reference evidence="10 11" key="1">
    <citation type="journal article" date="2015" name="Stand. Genomic Sci.">
        <title>High quality draft genome sequence of the moderately halophilic bacterium Pontibacillus yanchengensis Y32(T) and comparison among Pontibacillus genomes.</title>
        <authorList>
            <person name="Huang J."/>
            <person name="Qiao Z.X."/>
            <person name="Tang J.W."/>
            <person name="Wang G."/>
        </authorList>
    </citation>
    <scope>NUCLEOTIDE SEQUENCE [LARGE SCALE GENOMIC DNA]</scope>
    <source>
        <strain evidence="10 11">Y32</strain>
    </source>
</reference>
<feature type="transmembrane region" description="Helical" evidence="9">
    <location>
        <begin position="6"/>
        <end position="22"/>
    </location>
</feature>
<dbReference type="Proteomes" id="UP000030147">
    <property type="component" value="Unassembled WGS sequence"/>
</dbReference>
<comment type="caution">
    <text evidence="10">The sequence shown here is derived from an EMBL/GenBank/DDBJ whole genome shotgun (WGS) entry which is preliminary data.</text>
</comment>
<comment type="function">
    <text evidence="8">Negative regulator of FtsZ ring formation; modulates the frequency and position of FtsZ ring formation. Inhibits FtsZ ring formation at polar sites. Interacts either with FtsZ or with one of its binding partners to promote depolymerization.</text>
</comment>
<dbReference type="eggNOG" id="COG4477">
    <property type="taxonomic scope" value="Bacteria"/>
</dbReference>
<evidence type="ECO:0000256" key="9">
    <source>
        <dbReference type="SAM" id="Phobius"/>
    </source>
</evidence>
<dbReference type="GO" id="GO:0005940">
    <property type="term" value="C:septin ring"/>
    <property type="evidence" value="ECO:0007669"/>
    <property type="project" value="InterPro"/>
</dbReference>
<dbReference type="STRING" id="1385514.N782_03235"/>
<dbReference type="GO" id="GO:0000921">
    <property type="term" value="P:septin ring assembly"/>
    <property type="evidence" value="ECO:0007669"/>
    <property type="project" value="InterPro"/>
</dbReference>
<dbReference type="RefSeq" id="WP_036817174.1">
    <property type="nucleotide sequence ID" value="NZ_AVBF01000010.1"/>
</dbReference>
<dbReference type="GO" id="GO:0000917">
    <property type="term" value="P:division septum assembly"/>
    <property type="evidence" value="ECO:0007669"/>
    <property type="project" value="UniProtKB-KW"/>
</dbReference>
<organism evidence="10 11">
    <name type="scientific">Pontibacillus yanchengensis Y32</name>
    <dbReference type="NCBI Taxonomy" id="1385514"/>
    <lineage>
        <taxon>Bacteria</taxon>
        <taxon>Bacillati</taxon>
        <taxon>Bacillota</taxon>
        <taxon>Bacilli</taxon>
        <taxon>Bacillales</taxon>
        <taxon>Bacillaceae</taxon>
        <taxon>Pontibacillus</taxon>
    </lineage>
</organism>
<gene>
    <name evidence="8" type="primary">ezrA</name>
    <name evidence="10" type="ORF">N782_03235</name>
</gene>
<feature type="coiled-coil region" evidence="8">
    <location>
        <begin position="249"/>
        <end position="435"/>
    </location>
</feature>
<keyword evidence="7 8" id="KW-0131">Cell cycle</keyword>
<dbReference type="EMBL" id="AVBF01000010">
    <property type="protein sequence ID" value="KGP73650.1"/>
    <property type="molecule type" value="Genomic_DNA"/>
</dbReference>
<feature type="topological domain" description="Extracellular" evidence="8">
    <location>
        <begin position="1"/>
        <end position="2"/>
    </location>
</feature>
<name>A0A0A2TWH5_9BACI</name>
<keyword evidence="6 8" id="KW-0717">Septation</keyword>
<evidence type="ECO:0000256" key="4">
    <source>
        <dbReference type="ARBA" id="ARBA00023054"/>
    </source>
</evidence>
<evidence type="ECO:0000256" key="1">
    <source>
        <dbReference type="ARBA" id="ARBA00022618"/>
    </source>
</evidence>
<evidence type="ECO:0000256" key="6">
    <source>
        <dbReference type="ARBA" id="ARBA00023210"/>
    </source>
</evidence>
<keyword evidence="10" id="KW-0808">Transferase</keyword>
<keyword evidence="10" id="KW-0418">Kinase</keyword>
<keyword evidence="3 8" id="KW-1133">Transmembrane helix</keyword>
<evidence type="ECO:0000313" key="10">
    <source>
        <dbReference type="EMBL" id="KGP73650.1"/>
    </source>
</evidence>
<keyword evidence="11" id="KW-1185">Reference proteome</keyword>
<evidence type="ECO:0000256" key="3">
    <source>
        <dbReference type="ARBA" id="ARBA00022989"/>
    </source>
</evidence>
<dbReference type="NCBIfam" id="NF003413">
    <property type="entry name" value="PRK04778.1-7"/>
    <property type="match status" value="1"/>
</dbReference>
<feature type="coiled-coil region" evidence="8">
    <location>
        <begin position="98"/>
        <end position="125"/>
    </location>
</feature>